<feature type="region of interest" description="Disordered" evidence="1">
    <location>
        <begin position="309"/>
        <end position="397"/>
    </location>
</feature>
<dbReference type="Proteomes" id="UP000007800">
    <property type="component" value="Unassembled WGS sequence"/>
</dbReference>
<proteinExistence type="predicted"/>
<evidence type="ECO:0000256" key="1">
    <source>
        <dbReference type="SAM" id="MobiDB-lite"/>
    </source>
</evidence>
<dbReference type="InParanoid" id="C5KTC1"/>
<reference evidence="2 3" key="1">
    <citation type="submission" date="2008-07" db="EMBL/GenBank/DDBJ databases">
        <authorList>
            <person name="El-Sayed N."/>
            <person name="Caler E."/>
            <person name="Inman J."/>
            <person name="Amedeo P."/>
            <person name="Hass B."/>
            <person name="Wortman J."/>
        </authorList>
    </citation>
    <scope>NUCLEOTIDE SEQUENCE [LARGE SCALE GENOMIC DNA]</scope>
    <source>
        <strain evidence="3">ATCC 50983 / TXsc</strain>
    </source>
</reference>
<accession>C5KTC1</accession>
<feature type="compositionally biased region" description="Polar residues" evidence="1">
    <location>
        <begin position="328"/>
        <end position="348"/>
    </location>
</feature>
<dbReference type="RefSeq" id="XP_002780431.1">
    <property type="nucleotide sequence ID" value="XM_002780385.1"/>
</dbReference>
<evidence type="ECO:0000313" key="3">
    <source>
        <dbReference type="Proteomes" id="UP000007800"/>
    </source>
</evidence>
<evidence type="ECO:0000313" key="2">
    <source>
        <dbReference type="EMBL" id="EER12226.1"/>
    </source>
</evidence>
<protein>
    <submittedName>
        <fullName evidence="2">Uncharacterized protein</fullName>
    </submittedName>
</protein>
<keyword evidence="3" id="KW-1185">Reference proteome</keyword>
<dbReference type="EMBL" id="GG676168">
    <property type="protein sequence ID" value="EER12226.1"/>
    <property type="molecule type" value="Genomic_DNA"/>
</dbReference>
<name>C5KTC1_PERM5</name>
<organism evidence="3">
    <name type="scientific">Perkinsus marinus (strain ATCC 50983 / TXsc)</name>
    <dbReference type="NCBI Taxonomy" id="423536"/>
    <lineage>
        <taxon>Eukaryota</taxon>
        <taxon>Sar</taxon>
        <taxon>Alveolata</taxon>
        <taxon>Perkinsozoa</taxon>
        <taxon>Perkinsea</taxon>
        <taxon>Perkinsida</taxon>
        <taxon>Perkinsidae</taxon>
        <taxon>Perkinsus</taxon>
    </lineage>
</organism>
<dbReference type="OrthoDB" id="10402610at2759"/>
<gene>
    <name evidence="2" type="ORF">Pmar_PMAR001023</name>
</gene>
<sequence length="397" mass="43303">MSICCLNLAEDVALAEGFRTITLRSIPDMGCGSAKEMRQNRRTKLVARLLYCKRPDSTGRFRYTKPGDSFCLLQCSGHGQMENGTRVLETRSPLIPIKVVESPEILPQSNLTATCFQTFHLPKCTVEIIDFGIVKDACPGLLCDAQSSKMCGCKVVLSKNAWVVKAKVCIEQLGADEEVEVTGMNFSKVFVDPVALDSKPELARPVQIWDVADRICDYVNATAGGWMAIGWYKAGATTAANGEVAVISRPKFHVVRLQPASLSPENEAWINNNRYTIAQGGRVVLGRRELPGPYVRDERIMNNRLAQAAPNHAGQNAQSPGRNGPPLGQNTTQQQVIQIGARNTQQRATGHGDGANHVPFAGSVFATGGAPRVERARQRDSEDGDRAGREVEDELED</sequence>
<dbReference type="AlphaFoldDB" id="C5KTC1"/>
<dbReference type="GeneID" id="9061392"/>
<dbReference type="OMA" id="EAWINNN"/>
<feature type="compositionally biased region" description="Basic and acidic residues" evidence="1">
    <location>
        <begin position="372"/>
        <end position="390"/>
    </location>
</feature>